<sequence>MATIDPQTRCGVESSLTDSRQSPPQPGGGVLICPGCGTANPADTVFCINQACHKALGEFRYVLEELKAHRSRFEKLADRVTRFTGHPHFLTIHLLWFAVWILANSGMLAFFHAFDEYPYGLLGIILAIEAILIGSFVLISQNRQSAYADMRAELDYEVTIQTYRRIEAMEKRLDALASALAQPTRKREDEP</sequence>
<reference evidence="4" key="1">
    <citation type="submission" date="2019-12" db="EMBL/GenBank/DDBJ databases">
        <authorList>
            <person name="Awala S.I."/>
            <person name="Rhee S.K."/>
        </authorList>
    </citation>
    <scope>NUCLEOTIDE SEQUENCE [LARGE SCALE GENOMIC DNA]</scope>
    <source>
        <strain evidence="4">IM1</strain>
    </source>
</reference>
<feature type="transmembrane region" description="Helical" evidence="2">
    <location>
        <begin position="117"/>
        <end position="139"/>
    </location>
</feature>
<dbReference type="RefSeq" id="WP_169601244.1">
    <property type="nucleotide sequence ID" value="NZ_CP046565.1"/>
</dbReference>
<feature type="transmembrane region" description="Helical" evidence="2">
    <location>
        <begin position="89"/>
        <end position="111"/>
    </location>
</feature>
<dbReference type="Pfam" id="PF06210">
    <property type="entry name" value="DUF1003"/>
    <property type="match status" value="1"/>
</dbReference>
<organism evidence="3 4">
    <name type="scientific">Methylococcus geothermalis</name>
    <dbReference type="NCBI Taxonomy" id="2681310"/>
    <lineage>
        <taxon>Bacteria</taxon>
        <taxon>Pseudomonadati</taxon>
        <taxon>Pseudomonadota</taxon>
        <taxon>Gammaproteobacteria</taxon>
        <taxon>Methylococcales</taxon>
        <taxon>Methylococcaceae</taxon>
        <taxon>Methylococcus</taxon>
    </lineage>
</organism>
<feature type="region of interest" description="Disordered" evidence="1">
    <location>
        <begin position="1"/>
        <end position="26"/>
    </location>
</feature>
<evidence type="ECO:0000256" key="2">
    <source>
        <dbReference type="SAM" id="Phobius"/>
    </source>
</evidence>
<evidence type="ECO:0000313" key="4">
    <source>
        <dbReference type="Proteomes" id="UP000503004"/>
    </source>
</evidence>
<proteinExistence type="predicted"/>
<keyword evidence="2" id="KW-0472">Membrane</keyword>
<dbReference type="PANTHER" id="PTHR41386">
    <property type="entry name" value="INTEGRAL MEMBRANE PROTEIN-RELATED"/>
    <property type="match status" value="1"/>
</dbReference>
<keyword evidence="4" id="KW-1185">Reference proteome</keyword>
<protein>
    <submittedName>
        <fullName evidence="3">DUF1003 domain-containing protein</fullName>
    </submittedName>
</protein>
<dbReference type="EMBL" id="CP046565">
    <property type="protein sequence ID" value="QJD28568.1"/>
    <property type="molecule type" value="Genomic_DNA"/>
</dbReference>
<evidence type="ECO:0000256" key="1">
    <source>
        <dbReference type="SAM" id="MobiDB-lite"/>
    </source>
</evidence>
<keyword evidence="2" id="KW-0812">Transmembrane</keyword>
<dbReference type="InterPro" id="IPR010406">
    <property type="entry name" value="DUF1003"/>
</dbReference>
<accession>A0A858Q423</accession>
<dbReference type="PANTHER" id="PTHR41386:SF1">
    <property type="entry name" value="MEMBRANE PROTEIN"/>
    <property type="match status" value="1"/>
</dbReference>
<dbReference type="Proteomes" id="UP000503004">
    <property type="component" value="Chromosome"/>
</dbReference>
<name>A0A858Q423_9GAMM</name>
<dbReference type="KEGG" id="metu:GNH96_00350"/>
<gene>
    <name evidence="3" type="ORF">GNH96_00350</name>
</gene>
<dbReference type="AlphaFoldDB" id="A0A858Q423"/>
<evidence type="ECO:0000313" key="3">
    <source>
        <dbReference type="EMBL" id="QJD28568.1"/>
    </source>
</evidence>
<keyword evidence="2" id="KW-1133">Transmembrane helix</keyword>